<dbReference type="EMBL" id="BNDZ01000005">
    <property type="protein sequence ID" value="GHI46362.1"/>
    <property type="molecule type" value="Genomic_DNA"/>
</dbReference>
<evidence type="ECO:0000256" key="6">
    <source>
        <dbReference type="SAM" id="Phobius"/>
    </source>
</evidence>
<dbReference type="InterPro" id="IPR046022">
    <property type="entry name" value="DUF5979"/>
</dbReference>
<dbReference type="InterPro" id="IPR019931">
    <property type="entry name" value="LPXTG_anchor"/>
</dbReference>
<keyword evidence="6" id="KW-0472">Membrane</keyword>
<evidence type="ECO:0000256" key="5">
    <source>
        <dbReference type="SAM" id="MobiDB-lite"/>
    </source>
</evidence>
<evidence type="ECO:0000256" key="3">
    <source>
        <dbReference type="ARBA" id="ARBA00022729"/>
    </source>
</evidence>
<dbReference type="PROSITE" id="PS50847">
    <property type="entry name" value="GRAM_POS_ANCHORING"/>
    <property type="match status" value="1"/>
</dbReference>
<feature type="compositionally biased region" description="Low complexity" evidence="5">
    <location>
        <begin position="755"/>
        <end position="764"/>
    </location>
</feature>
<reference evidence="8" key="1">
    <citation type="submission" date="2022-09" db="EMBL/GenBank/DDBJ databases">
        <title>Whole genome shotgun sequence of Streptomyces albidoflavus NBRC 12854.</title>
        <authorList>
            <person name="Komaki H."/>
            <person name="Tamura T."/>
        </authorList>
    </citation>
    <scope>NUCLEOTIDE SEQUENCE</scope>
    <source>
        <strain evidence="8">NBRC 12854</strain>
    </source>
</reference>
<accession>A0AA37BX69</accession>
<dbReference type="NCBIfam" id="TIGR01167">
    <property type="entry name" value="LPXTG_anchor"/>
    <property type="match status" value="1"/>
</dbReference>
<keyword evidence="3" id="KW-0732">Signal</keyword>
<keyword evidence="4" id="KW-0572">Peptidoglycan-anchor</keyword>
<evidence type="ECO:0000259" key="7">
    <source>
        <dbReference type="PROSITE" id="PS50847"/>
    </source>
</evidence>
<dbReference type="AlphaFoldDB" id="A0AA37BX69"/>
<feature type="region of interest" description="Disordered" evidence="5">
    <location>
        <begin position="718"/>
        <end position="777"/>
    </location>
</feature>
<feature type="transmembrane region" description="Helical" evidence="6">
    <location>
        <begin position="777"/>
        <end position="798"/>
    </location>
</feature>
<name>A0AA37BX69_9ACTN</name>
<evidence type="ECO:0000313" key="8">
    <source>
        <dbReference type="EMBL" id="GHI46362.1"/>
    </source>
</evidence>
<protein>
    <recommendedName>
        <fullName evidence="7">Gram-positive cocci surface proteins LPxTG domain-containing protein</fullName>
    </recommendedName>
</protein>
<sequence length="804" mass="82520">MSGPGEEGGAGRRGGGGVAAALLLAVPAGGPAGGAAAQPVAVAADRPLSITYVARDCPQYSDIMANKARNNIQESLRDLGPDSNYSSSEAVSAQKEAAGTPLPPCEPLTDWTFSTGTGYTGRTPATENLSTVTGPIRQDITTGAGTPELDAQGEPTGRTLQGAVTVELTAAEQQALAANRLSVQGGTPGAPLNGKQQQYGFGALRCAQDSLNGDNVERVTFPSGARHVFCYYYAVTPPPGAGTIRVVKHIDGAGQGDFRYDGNLSYADTDNDGVNDFVLSARSGQGASQSFIRGESDIDTNPWVFKEYVPPGSGWERENPIVCAAVSASGGAGSSQIRTDSAGEVRVGLVEGETVTCTYTNRRTGGPGVLAKQTLGSTGTFDIGLETPPGAPPAEPGPTTTTEEGVPVQVVGSQDTPVGTYTAVERKPAPDGRGTWELTSAVCDGQDVPVVDAGDSWRASHEVTGGENPQCLLTDTFTPGGAISVEKTTEGATGTFGYAVVPHPATRGPADGDTEYRGTAVTTEQDTATPAVREDGAAGPLATGLEVDDAMRYTVQEFLPPDTAEGRWQATGVECEGAEAGDMTPGSTSVELRLTPENPTPTCRFTNVYVPAGTLDVVKTTSGDQELRPDAARVKLECADGTEETGEIAPGQTEAALPRRAFNDDTTCTVTEPADGAAEDATVTTTAQLSVDGGDPVPVTLGRPFPVRTGQSAVVTVTNTFTGPSPTPTPSPSPTETPTPTPTPSHTTPPPTHTPEPTHSPSHPGELPDTGQSSGSMLPLATLAGTLALAGLVLLIVLRRRRTG</sequence>
<proteinExistence type="predicted"/>
<feature type="compositionally biased region" description="Pro residues" evidence="5">
    <location>
        <begin position="725"/>
        <end position="754"/>
    </location>
</feature>
<evidence type="ECO:0000256" key="2">
    <source>
        <dbReference type="ARBA" id="ARBA00022525"/>
    </source>
</evidence>
<organism evidence="8 9">
    <name type="scientific">Streptomyces albidoflavus</name>
    <dbReference type="NCBI Taxonomy" id="1886"/>
    <lineage>
        <taxon>Bacteria</taxon>
        <taxon>Bacillati</taxon>
        <taxon>Actinomycetota</taxon>
        <taxon>Actinomycetes</taxon>
        <taxon>Kitasatosporales</taxon>
        <taxon>Streptomycetaceae</taxon>
        <taxon>Streptomyces</taxon>
        <taxon>Streptomyces albidoflavus group</taxon>
    </lineage>
</organism>
<keyword evidence="1" id="KW-0134">Cell wall</keyword>
<evidence type="ECO:0000256" key="1">
    <source>
        <dbReference type="ARBA" id="ARBA00022512"/>
    </source>
</evidence>
<evidence type="ECO:0000256" key="4">
    <source>
        <dbReference type="ARBA" id="ARBA00023088"/>
    </source>
</evidence>
<keyword evidence="6" id="KW-0812">Transmembrane</keyword>
<feature type="region of interest" description="Disordered" evidence="5">
    <location>
        <begin position="76"/>
        <end position="108"/>
    </location>
</feature>
<feature type="domain" description="Gram-positive cocci surface proteins LPxTG" evidence="7">
    <location>
        <begin position="767"/>
        <end position="804"/>
    </location>
</feature>
<dbReference type="Proteomes" id="UP001051844">
    <property type="component" value="Unassembled WGS sequence"/>
</dbReference>
<comment type="caution">
    <text evidence="8">The sequence shown here is derived from an EMBL/GenBank/DDBJ whole genome shotgun (WGS) entry which is preliminary data.</text>
</comment>
<gene>
    <name evidence="8" type="ORF">ScoT_25360</name>
</gene>
<dbReference type="Pfam" id="PF00746">
    <property type="entry name" value="Gram_pos_anchor"/>
    <property type="match status" value="1"/>
</dbReference>
<dbReference type="Pfam" id="PF19407">
    <property type="entry name" value="DUF5979"/>
    <property type="match status" value="1"/>
</dbReference>
<keyword evidence="6" id="KW-1133">Transmembrane helix</keyword>
<evidence type="ECO:0000313" key="9">
    <source>
        <dbReference type="Proteomes" id="UP001051844"/>
    </source>
</evidence>
<keyword evidence="2" id="KW-0964">Secreted</keyword>